<evidence type="ECO:0000313" key="3">
    <source>
        <dbReference type="EMBL" id="OCT46908.1"/>
    </source>
</evidence>
<dbReference type="InterPro" id="IPR057744">
    <property type="entry name" value="OTAase-like"/>
</dbReference>
<dbReference type="CDD" id="cd01299">
    <property type="entry name" value="Met_dep_hydrolase_A"/>
    <property type="match status" value="1"/>
</dbReference>
<keyword evidence="4" id="KW-1185">Reference proteome</keyword>
<feature type="region of interest" description="Disordered" evidence="1">
    <location>
        <begin position="1"/>
        <end position="78"/>
    </location>
</feature>
<comment type="caution">
    <text evidence="3">The sequence shown here is derived from an EMBL/GenBank/DDBJ whole genome shotgun (WGS) entry which is preliminary data.</text>
</comment>
<keyword evidence="3" id="KW-0378">Hydrolase</keyword>
<dbReference type="VEuPathDB" id="FungiDB:CLCR_02404"/>
<dbReference type="GO" id="GO:0016810">
    <property type="term" value="F:hydrolase activity, acting on carbon-nitrogen (but not peptide) bonds"/>
    <property type="evidence" value="ECO:0007669"/>
    <property type="project" value="InterPro"/>
</dbReference>
<evidence type="ECO:0000259" key="2">
    <source>
        <dbReference type="Pfam" id="PF01979"/>
    </source>
</evidence>
<dbReference type="InterPro" id="IPR051781">
    <property type="entry name" value="Metallo-dep_Hydrolase"/>
</dbReference>
<gene>
    <name evidence="3" type="ORF">CLCR_02404</name>
</gene>
<dbReference type="EMBL" id="LGRB01000014">
    <property type="protein sequence ID" value="OCT46908.1"/>
    <property type="molecule type" value="Genomic_DNA"/>
</dbReference>
<organism evidence="3 4">
    <name type="scientific">Cladophialophora carrionii</name>
    <dbReference type="NCBI Taxonomy" id="86049"/>
    <lineage>
        <taxon>Eukaryota</taxon>
        <taxon>Fungi</taxon>
        <taxon>Dikarya</taxon>
        <taxon>Ascomycota</taxon>
        <taxon>Pezizomycotina</taxon>
        <taxon>Eurotiomycetes</taxon>
        <taxon>Chaetothyriomycetidae</taxon>
        <taxon>Chaetothyriales</taxon>
        <taxon>Herpotrichiellaceae</taxon>
        <taxon>Cladophialophora</taxon>
    </lineage>
</organism>
<dbReference type="InterPro" id="IPR006680">
    <property type="entry name" value="Amidohydro-rel"/>
</dbReference>
<dbReference type="PANTHER" id="PTHR43135:SF3">
    <property type="entry name" value="ALPHA-D-RIBOSE 1-METHYLPHOSPHONATE 5-TRIPHOSPHATE DIPHOSPHATASE"/>
    <property type="match status" value="1"/>
</dbReference>
<dbReference type="AlphaFoldDB" id="A0A1C1CEL0"/>
<dbReference type="Pfam" id="PF01979">
    <property type="entry name" value="Amidohydro_1"/>
    <property type="match status" value="1"/>
</dbReference>
<accession>A0A1C1CEL0</accession>
<dbReference type="Gene3D" id="2.30.40.10">
    <property type="entry name" value="Urease, subunit C, domain 1"/>
    <property type="match status" value="1"/>
</dbReference>
<dbReference type="VEuPathDB" id="FungiDB:G647_02511"/>
<dbReference type="Proteomes" id="UP000094526">
    <property type="component" value="Unassembled WGS sequence"/>
</dbReference>
<dbReference type="PANTHER" id="PTHR43135">
    <property type="entry name" value="ALPHA-D-RIBOSE 1-METHYLPHOSPHONATE 5-TRIPHOSPHATE DIPHOSPHATASE"/>
    <property type="match status" value="1"/>
</dbReference>
<sequence>MTRHRVLPTRSSRQSTSGIINTGSELEHFSPGRDQRSQDDVSPNHEPSRASSRPREQLPPRHASNRSSIPASLADHRPGNTHLINATLLIPGRGEPLHNYSVVLQDGVIMAIQPTSALPPPFKKIPTTDVPVLMPGLWDCHVHFLGSKTFNFAEIATQHPALAGARIAKNLHDVLMSGFTSVRELAGYGLDVSKAIAEGSLVGPNIYSSGAAISQTAGHGDVFDLPSGFVDSMFGVRDTQANALAPGTGPMIIADGVDECRRAVRLVIRRGATCIKVFASGGVLSIADDPLRQQFSLAELQTIVAEAERNGRVVAAHVHGKAGIMAAVMAGVHTIEHGTYMDEECIEEMKQRGIVYVPTRTIVKVGVDHPELMSPESYRKMLITARHHKEAYRLAVRSGVKIALGTDLGISAPTDHPLAHGRSGGELSYAVSDGGMTPLQAIEAATAMGPETLGDLGMKPKSGVIEVGYDADMIALKENPLQNMDLFKGPENITHVWKGGRLFKSPQIKSESPF</sequence>
<evidence type="ECO:0000256" key="1">
    <source>
        <dbReference type="SAM" id="MobiDB-lite"/>
    </source>
</evidence>
<dbReference type="InterPro" id="IPR011059">
    <property type="entry name" value="Metal-dep_hydrolase_composite"/>
</dbReference>
<proteinExistence type="predicted"/>
<protein>
    <submittedName>
        <fullName evidence="3">Amidohydrolase</fullName>
    </submittedName>
</protein>
<dbReference type="eggNOG" id="ENOG502QRDE">
    <property type="taxonomic scope" value="Eukaryota"/>
</dbReference>
<dbReference type="OrthoDB" id="194468at2759"/>
<feature type="compositionally biased region" description="Polar residues" evidence="1">
    <location>
        <begin position="9"/>
        <end position="24"/>
    </location>
</feature>
<feature type="compositionally biased region" description="Basic and acidic residues" evidence="1">
    <location>
        <begin position="25"/>
        <end position="59"/>
    </location>
</feature>
<dbReference type="InterPro" id="IPR032466">
    <property type="entry name" value="Metal_Hydrolase"/>
</dbReference>
<evidence type="ECO:0000313" key="4">
    <source>
        <dbReference type="Proteomes" id="UP000094526"/>
    </source>
</evidence>
<dbReference type="SUPFAM" id="SSF51556">
    <property type="entry name" value="Metallo-dependent hydrolases"/>
    <property type="match status" value="1"/>
</dbReference>
<reference evidence="4" key="1">
    <citation type="submission" date="2015-07" db="EMBL/GenBank/DDBJ databases">
        <authorList>
            <person name="Teixeira M.M."/>
            <person name="Souza R.C."/>
            <person name="Almeida L.G."/>
            <person name="Vicente V.A."/>
            <person name="de Hoog S."/>
            <person name="Bocca A.L."/>
            <person name="de Almeida S.R."/>
            <person name="Vasconcelos A.T."/>
            <person name="Felipe M.S."/>
        </authorList>
    </citation>
    <scope>NUCLEOTIDE SEQUENCE [LARGE SCALE GENOMIC DNA]</scope>
    <source>
        <strain evidence="4">KSF</strain>
    </source>
</reference>
<dbReference type="Gene3D" id="3.20.20.140">
    <property type="entry name" value="Metal-dependent hydrolases"/>
    <property type="match status" value="1"/>
</dbReference>
<dbReference type="SUPFAM" id="SSF51338">
    <property type="entry name" value="Composite domain of metallo-dependent hydrolases"/>
    <property type="match status" value="2"/>
</dbReference>
<dbReference type="STRING" id="86049.A0A1C1CEL0"/>
<name>A0A1C1CEL0_9EURO</name>
<feature type="domain" description="Amidohydrolase-related" evidence="2">
    <location>
        <begin position="132"/>
        <end position="502"/>
    </location>
</feature>